<keyword evidence="4" id="KW-1185">Reference proteome</keyword>
<proteinExistence type="predicted"/>
<keyword evidence="2" id="KW-0732">Signal</keyword>
<feature type="region of interest" description="Disordered" evidence="1">
    <location>
        <begin position="24"/>
        <end position="60"/>
    </location>
</feature>
<dbReference type="STRING" id="134849.SAMN05443668_102570"/>
<feature type="compositionally biased region" description="Basic and acidic residues" evidence="1">
    <location>
        <begin position="80"/>
        <end position="110"/>
    </location>
</feature>
<evidence type="ECO:0000313" key="4">
    <source>
        <dbReference type="Proteomes" id="UP000184440"/>
    </source>
</evidence>
<reference evidence="3 4" key="1">
    <citation type="submission" date="2016-11" db="EMBL/GenBank/DDBJ databases">
        <authorList>
            <person name="Jaros S."/>
            <person name="Januszkiewicz K."/>
            <person name="Wedrychowicz H."/>
        </authorList>
    </citation>
    <scope>NUCLEOTIDE SEQUENCE [LARGE SCALE GENOMIC DNA]</scope>
    <source>
        <strain evidence="3 4">DSM 46144</strain>
    </source>
</reference>
<feature type="compositionally biased region" description="Polar residues" evidence="1">
    <location>
        <begin position="34"/>
        <end position="44"/>
    </location>
</feature>
<dbReference type="EMBL" id="FRCS01000002">
    <property type="protein sequence ID" value="SHN01952.1"/>
    <property type="molecule type" value="Genomic_DNA"/>
</dbReference>
<evidence type="ECO:0000256" key="1">
    <source>
        <dbReference type="SAM" id="MobiDB-lite"/>
    </source>
</evidence>
<feature type="region of interest" description="Disordered" evidence="1">
    <location>
        <begin position="74"/>
        <end position="110"/>
    </location>
</feature>
<organism evidence="3 4">
    <name type="scientific">Cryptosporangium aurantiacum</name>
    <dbReference type="NCBI Taxonomy" id="134849"/>
    <lineage>
        <taxon>Bacteria</taxon>
        <taxon>Bacillati</taxon>
        <taxon>Actinomycetota</taxon>
        <taxon>Actinomycetes</taxon>
        <taxon>Cryptosporangiales</taxon>
        <taxon>Cryptosporangiaceae</taxon>
        <taxon>Cryptosporangium</taxon>
    </lineage>
</organism>
<dbReference type="OrthoDB" id="7949713at2"/>
<feature type="signal peptide" evidence="2">
    <location>
        <begin position="1"/>
        <end position="26"/>
    </location>
</feature>
<feature type="region of interest" description="Disordered" evidence="1">
    <location>
        <begin position="181"/>
        <end position="203"/>
    </location>
</feature>
<evidence type="ECO:0000313" key="3">
    <source>
        <dbReference type="EMBL" id="SHN01952.1"/>
    </source>
</evidence>
<dbReference type="AlphaFoldDB" id="A0A1M7NFC6"/>
<name>A0A1M7NFC6_9ACTN</name>
<accession>A0A1M7NFC6</accession>
<evidence type="ECO:0000256" key="2">
    <source>
        <dbReference type="SAM" id="SignalP"/>
    </source>
</evidence>
<sequence length="203" mass="21447">MRLRWGVLVGLLTVLALAGGGSAAWATDGGSTSGGPTHTRSSGDGPTLVGVGEPGDTPFTQEQAEKFAKCMRANGIPDFETPKVTEPEGDKPGRIESTLPRDVDPETARKATEKCAEAGGLPKPVKPSAADVKKLKQYAKCIQENGIENFPTPEADGRLEFPEGIDPDSEEFQAAEKACQKYAPRHGKKTVHKGDGEKALHVA</sequence>
<feature type="compositionally biased region" description="Basic and acidic residues" evidence="1">
    <location>
        <begin position="192"/>
        <end position="203"/>
    </location>
</feature>
<dbReference type="RefSeq" id="WP_143175099.1">
    <property type="nucleotide sequence ID" value="NZ_FRCS01000002.1"/>
</dbReference>
<dbReference type="Proteomes" id="UP000184440">
    <property type="component" value="Unassembled WGS sequence"/>
</dbReference>
<protein>
    <submittedName>
        <fullName evidence="3">Uncharacterized protein</fullName>
    </submittedName>
</protein>
<gene>
    <name evidence="3" type="ORF">SAMN05443668_102570</name>
</gene>
<feature type="chain" id="PRO_5009928434" evidence="2">
    <location>
        <begin position="27"/>
        <end position="203"/>
    </location>
</feature>